<feature type="region of interest" description="Disordered" evidence="1">
    <location>
        <begin position="42"/>
        <end position="63"/>
    </location>
</feature>
<evidence type="ECO:0000313" key="3">
    <source>
        <dbReference type="Proteomes" id="UP000784294"/>
    </source>
</evidence>
<reference evidence="2" key="1">
    <citation type="submission" date="2018-11" db="EMBL/GenBank/DDBJ databases">
        <authorList>
            <consortium name="Pathogen Informatics"/>
        </authorList>
    </citation>
    <scope>NUCLEOTIDE SEQUENCE</scope>
</reference>
<organism evidence="2 3">
    <name type="scientific">Protopolystoma xenopodis</name>
    <dbReference type="NCBI Taxonomy" id="117903"/>
    <lineage>
        <taxon>Eukaryota</taxon>
        <taxon>Metazoa</taxon>
        <taxon>Spiralia</taxon>
        <taxon>Lophotrochozoa</taxon>
        <taxon>Platyhelminthes</taxon>
        <taxon>Monogenea</taxon>
        <taxon>Polyopisthocotylea</taxon>
        <taxon>Polystomatidea</taxon>
        <taxon>Polystomatidae</taxon>
        <taxon>Protopolystoma</taxon>
    </lineage>
</organism>
<name>A0A3S5ARD0_9PLAT</name>
<dbReference type="AlphaFoldDB" id="A0A3S5ARD0"/>
<feature type="compositionally biased region" description="Polar residues" evidence="1">
    <location>
        <begin position="42"/>
        <end position="58"/>
    </location>
</feature>
<comment type="caution">
    <text evidence="2">The sequence shown here is derived from an EMBL/GenBank/DDBJ whole genome shotgun (WGS) entry which is preliminary data.</text>
</comment>
<keyword evidence="3" id="KW-1185">Reference proteome</keyword>
<protein>
    <submittedName>
        <fullName evidence="2">Uncharacterized protein</fullName>
    </submittedName>
</protein>
<sequence length="111" mass="11273">MSPFASSSLPSLGRLGVSGRCLGGLGRCLVCRSVSNSNGGVGANSQSLAPGQTFNSSPPLSPHGTAYLSDSQSACRTTNSLDSFWDDSCSHQPHIRCPSGSTLLTIGSGVD</sequence>
<proteinExistence type="predicted"/>
<accession>A0A3S5ARD0</accession>
<gene>
    <name evidence="2" type="ORF">PXEA_LOCUS19932</name>
</gene>
<evidence type="ECO:0000313" key="2">
    <source>
        <dbReference type="EMBL" id="VEL26492.1"/>
    </source>
</evidence>
<dbReference type="Proteomes" id="UP000784294">
    <property type="component" value="Unassembled WGS sequence"/>
</dbReference>
<evidence type="ECO:0000256" key="1">
    <source>
        <dbReference type="SAM" id="MobiDB-lite"/>
    </source>
</evidence>
<dbReference type="EMBL" id="CAAALY010080624">
    <property type="protein sequence ID" value="VEL26492.1"/>
    <property type="molecule type" value="Genomic_DNA"/>
</dbReference>